<proteinExistence type="inferred from homology"/>
<evidence type="ECO:0000256" key="6">
    <source>
        <dbReference type="ARBA" id="ARBA00023002"/>
    </source>
</evidence>
<organism evidence="11 12">
    <name type="scientific">Actinomadura barringtoniae</name>
    <dbReference type="NCBI Taxonomy" id="1427535"/>
    <lineage>
        <taxon>Bacteria</taxon>
        <taxon>Bacillati</taxon>
        <taxon>Actinomycetota</taxon>
        <taxon>Actinomycetes</taxon>
        <taxon>Streptosporangiales</taxon>
        <taxon>Thermomonosporaceae</taxon>
        <taxon>Actinomadura</taxon>
    </lineage>
</organism>
<feature type="domain" description="Acyl-CoA oxidase/dehydrogenase middle" evidence="9">
    <location>
        <begin position="130"/>
        <end position="230"/>
    </location>
</feature>
<dbReference type="InterPro" id="IPR036250">
    <property type="entry name" value="AcylCo_DH-like_C"/>
</dbReference>
<dbReference type="SUPFAM" id="SSF56645">
    <property type="entry name" value="Acyl-CoA dehydrogenase NM domain-like"/>
    <property type="match status" value="1"/>
</dbReference>
<dbReference type="PANTHER" id="PTHR48083">
    <property type="entry name" value="MEDIUM-CHAIN SPECIFIC ACYL-COA DEHYDROGENASE, MITOCHONDRIAL-RELATED"/>
    <property type="match status" value="1"/>
</dbReference>
<accession>A0A939PH17</accession>
<evidence type="ECO:0000256" key="5">
    <source>
        <dbReference type="ARBA" id="ARBA00022827"/>
    </source>
</evidence>
<reference evidence="11" key="1">
    <citation type="submission" date="2021-03" db="EMBL/GenBank/DDBJ databases">
        <authorList>
            <person name="Kanchanasin P."/>
            <person name="Saeng-In P."/>
            <person name="Phongsopitanun W."/>
            <person name="Yuki M."/>
            <person name="Kudo T."/>
            <person name="Ohkuma M."/>
            <person name="Tanasupawat S."/>
        </authorList>
    </citation>
    <scope>NUCLEOTIDE SEQUENCE</scope>
    <source>
        <strain evidence="11">GKU 128</strain>
    </source>
</reference>
<evidence type="ECO:0000256" key="7">
    <source>
        <dbReference type="RuleBase" id="RU362125"/>
    </source>
</evidence>
<dbReference type="GO" id="GO:0003995">
    <property type="term" value="F:acyl-CoA dehydrogenase activity"/>
    <property type="evidence" value="ECO:0007669"/>
    <property type="project" value="TreeGrafter"/>
</dbReference>
<dbReference type="PANTHER" id="PTHR48083:SF13">
    <property type="entry name" value="ACYL-COA DEHYDROGENASE FAMILY MEMBER 11"/>
    <property type="match status" value="1"/>
</dbReference>
<evidence type="ECO:0000313" key="11">
    <source>
        <dbReference type="EMBL" id="MBO2448381.1"/>
    </source>
</evidence>
<sequence>MDFELSPKAREYQAKLLEFMDEHVYPAEPVYAAWRRENDPHALPPVVEELKAEARRRGLWNLFLPDVSGLSNLEYATLAEITGRSHELAPEAVNCAAPDTGNMEVLHMFGTDEQKKRWLEPLLNGEIRSAFAMTEPAVASSDATNITTSITRDGDGYVINGRKWFITGAADERCTIFIVMGKTDTGAATHRQQSQILVPRDTPGVTVERHLPIFGYQDQHGHSEILFEDVRVPAANLIAGEGDGFMIAQARLGPGRIHHCMRALGMAERALELMCRRAVDRVAFGKPLAQQGVVQQQIAESRMAIEQARLMTLKTAWLIDREGAKGARTEIAAIKVIGPRVAAEVIDRAIQVHGGAGVSDDTPLAAMYAWARAMRIFDGPDEVHVRTVARQELRRYEAK</sequence>
<dbReference type="Pfam" id="PF02771">
    <property type="entry name" value="Acyl-CoA_dh_N"/>
    <property type="match status" value="1"/>
</dbReference>
<comment type="subunit">
    <text evidence="3">Homodimer.</text>
</comment>
<evidence type="ECO:0000256" key="2">
    <source>
        <dbReference type="ARBA" id="ARBA00009347"/>
    </source>
</evidence>
<name>A0A939PH17_9ACTN</name>
<dbReference type="FunFam" id="2.40.110.10:FF:000002">
    <property type="entry name" value="Acyl-CoA dehydrogenase fadE12"/>
    <property type="match status" value="1"/>
</dbReference>
<dbReference type="InterPro" id="IPR009075">
    <property type="entry name" value="AcylCo_DH/oxidase_C"/>
</dbReference>
<evidence type="ECO:0000259" key="10">
    <source>
        <dbReference type="Pfam" id="PF02771"/>
    </source>
</evidence>
<feature type="domain" description="Acyl-CoA dehydrogenase/oxidase C-terminal" evidence="8">
    <location>
        <begin position="242"/>
        <end position="391"/>
    </location>
</feature>
<keyword evidence="6 7" id="KW-0560">Oxidoreductase</keyword>
<dbReference type="InterPro" id="IPR006091">
    <property type="entry name" value="Acyl-CoA_Oxase/DH_mid-dom"/>
</dbReference>
<dbReference type="GO" id="GO:0033539">
    <property type="term" value="P:fatty acid beta-oxidation using acyl-CoA dehydrogenase"/>
    <property type="evidence" value="ECO:0007669"/>
    <property type="project" value="TreeGrafter"/>
</dbReference>
<dbReference type="Pfam" id="PF00441">
    <property type="entry name" value="Acyl-CoA_dh_1"/>
    <property type="match status" value="1"/>
</dbReference>
<keyword evidence="5 7" id="KW-0274">FAD</keyword>
<dbReference type="InterPro" id="IPR013786">
    <property type="entry name" value="AcylCoA_DH/ox_N"/>
</dbReference>
<dbReference type="Gene3D" id="2.40.110.10">
    <property type="entry name" value="Butyryl-CoA Dehydrogenase, subunit A, domain 2"/>
    <property type="match status" value="1"/>
</dbReference>
<dbReference type="InterPro" id="IPR009100">
    <property type="entry name" value="AcylCoA_DH/oxidase_NM_dom_sf"/>
</dbReference>
<keyword evidence="4 7" id="KW-0285">Flavoprotein</keyword>
<comment type="caution">
    <text evidence="11">The sequence shown here is derived from an EMBL/GenBank/DDBJ whole genome shotgun (WGS) entry which is preliminary data.</text>
</comment>
<evidence type="ECO:0000256" key="4">
    <source>
        <dbReference type="ARBA" id="ARBA00022630"/>
    </source>
</evidence>
<dbReference type="Proteomes" id="UP000669179">
    <property type="component" value="Unassembled WGS sequence"/>
</dbReference>
<dbReference type="GO" id="GO:0050660">
    <property type="term" value="F:flavin adenine dinucleotide binding"/>
    <property type="evidence" value="ECO:0007669"/>
    <property type="project" value="InterPro"/>
</dbReference>
<evidence type="ECO:0000313" key="12">
    <source>
        <dbReference type="Proteomes" id="UP000669179"/>
    </source>
</evidence>
<evidence type="ECO:0000256" key="1">
    <source>
        <dbReference type="ARBA" id="ARBA00001974"/>
    </source>
</evidence>
<gene>
    <name evidence="11" type="ORF">J4573_14850</name>
</gene>
<dbReference type="EMBL" id="JAGEOJ010000005">
    <property type="protein sequence ID" value="MBO2448381.1"/>
    <property type="molecule type" value="Genomic_DNA"/>
</dbReference>
<dbReference type="InterPro" id="IPR037069">
    <property type="entry name" value="AcylCoA_DH/ox_N_sf"/>
</dbReference>
<keyword evidence="12" id="KW-1185">Reference proteome</keyword>
<dbReference type="InterPro" id="IPR050741">
    <property type="entry name" value="Acyl-CoA_dehydrogenase"/>
</dbReference>
<dbReference type="Pfam" id="PF02770">
    <property type="entry name" value="Acyl-CoA_dh_M"/>
    <property type="match status" value="1"/>
</dbReference>
<comment type="similarity">
    <text evidence="2 7">Belongs to the acyl-CoA dehydrogenase family.</text>
</comment>
<protein>
    <submittedName>
        <fullName evidence="11">Acyl-CoA dehydrogenase family protein</fullName>
    </submittedName>
</protein>
<evidence type="ECO:0000256" key="3">
    <source>
        <dbReference type="ARBA" id="ARBA00011738"/>
    </source>
</evidence>
<dbReference type="RefSeq" id="WP_208256016.1">
    <property type="nucleotide sequence ID" value="NZ_JAGEOJ010000005.1"/>
</dbReference>
<dbReference type="FunFam" id="1.20.140.10:FF:000018">
    <property type="entry name" value="Acyl-CoA dehydrogenase family member 10"/>
    <property type="match status" value="1"/>
</dbReference>
<dbReference type="SUPFAM" id="SSF47203">
    <property type="entry name" value="Acyl-CoA dehydrogenase C-terminal domain-like"/>
    <property type="match status" value="1"/>
</dbReference>
<dbReference type="AlphaFoldDB" id="A0A939PH17"/>
<dbReference type="GO" id="GO:0005737">
    <property type="term" value="C:cytoplasm"/>
    <property type="evidence" value="ECO:0007669"/>
    <property type="project" value="TreeGrafter"/>
</dbReference>
<dbReference type="InterPro" id="IPR046373">
    <property type="entry name" value="Acyl-CoA_Oxase/DH_mid-dom_sf"/>
</dbReference>
<feature type="domain" description="Acyl-CoA dehydrogenase/oxidase N-terminal" evidence="10">
    <location>
        <begin position="8"/>
        <end position="126"/>
    </location>
</feature>
<dbReference type="Gene3D" id="1.20.140.10">
    <property type="entry name" value="Butyryl-CoA Dehydrogenase, subunit A, domain 3"/>
    <property type="match status" value="1"/>
</dbReference>
<evidence type="ECO:0000259" key="9">
    <source>
        <dbReference type="Pfam" id="PF02770"/>
    </source>
</evidence>
<evidence type="ECO:0000259" key="8">
    <source>
        <dbReference type="Pfam" id="PF00441"/>
    </source>
</evidence>
<dbReference type="Gene3D" id="1.10.540.10">
    <property type="entry name" value="Acyl-CoA dehydrogenase/oxidase, N-terminal domain"/>
    <property type="match status" value="1"/>
</dbReference>
<comment type="cofactor">
    <cofactor evidence="1 7">
        <name>FAD</name>
        <dbReference type="ChEBI" id="CHEBI:57692"/>
    </cofactor>
</comment>